<reference evidence="1 2" key="1">
    <citation type="submission" date="2020-08" db="EMBL/GenBank/DDBJ databases">
        <title>Sequencing the genomes of 1000 actinobacteria strains.</title>
        <authorList>
            <person name="Klenk H.-P."/>
        </authorList>
    </citation>
    <scope>NUCLEOTIDE SEQUENCE [LARGE SCALE GENOMIC DNA]</scope>
    <source>
        <strain evidence="1 2">DSM 43582</strain>
    </source>
</reference>
<sequence>MKPFRLPADPAKTAKNYLAAVLPALVATPAPTFGMVLPSQWTPSKVPAVVVFDDSGPNTWPVSTRPTLRITVWADGRDRARQIAGAALGVLLAHRIPGIASITNPTNLLEAVDSNNGGITVSFTVSAQARTLAG</sequence>
<protein>
    <recommendedName>
        <fullName evidence="3">DUF3168 domain-containing protein</fullName>
    </recommendedName>
</protein>
<evidence type="ECO:0008006" key="3">
    <source>
        <dbReference type="Google" id="ProtNLM"/>
    </source>
</evidence>
<keyword evidence="2" id="KW-1185">Reference proteome</keyword>
<proteinExistence type="predicted"/>
<evidence type="ECO:0000313" key="1">
    <source>
        <dbReference type="EMBL" id="MBB5915281.1"/>
    </source>
</evidence>
<dbReference type="AlphaFoldDB" id="A0A7W9PFK5"/>
<organism evidence="1 2">
    <name type="scientific">Nocardia transvalensis</name>
    <dbReference type="NCBI Taxonomy" id="37333"/>
    <lineage>
        <taxon>Bacteria</taxon>
        <taxon>Bacillati</taxon>
        <taxon>Actinomycetota</taxon>
        <taxon>Actinomycetes</taxon>
        <taxon>Mycobacteriales</taxon>
        <taxon>Nocardiaceae</taxon>
        <taxon>Nocardia</taxon>
    </lineage>
</organism>
<comment type="caution">
    <text evidence="1">The sequence shown here is derived from an EMBL/GenBank/DDBJ whole genome shotgun (WGS) entry which is preliminary data.</text>
</comment>
<dbReference type="RefSeq" id="WP_051160800.1">
    <property type="nucleotide sequence ID" value="NZ_JACHIT010000001.1"/>
</dbReference>
<evidence type="ECO:0000313" key="2">
    <source>
        <dbReference type="Proteomes" id="UP000540412"/>
    </source>
</evidence>
<gene>
    <name evidence="1" type="ORF">BJY24_004148</name>
</gene>
<accession>A0A7W9PFK5</accession>
<name>A0A7W9PFK5_9NOCA</name>
<dbReference type="Proteomes" id="UP000540412">
    <property type="component" value="Unassembled WGS sequence"/>
</dbReference>
<dbReference type="EMBL" id="JACHIT010000001">
    <property type="protein sequence ID" value="MBB5915281.1"/>
    <property type="molecule type" value="Genomic_DNA"/>
</dbReference>